<dbReference type="RefSeq" id="WP_007697002.1">
    <property type="nucleotide sequence ID" value="NZ_AOIQ01000006.1"/>
</dbReference>
<keyword evidence="2" id="KW-0472">Membrane</keyword>
<keyword evidence="2" id="KW-0812">Transmembrane</keyword>
<dbReference type="InterPro" id="IPR055972">
    <property type="entry name" value="DUF7550"/>
</dbReference>
<dbReference type="AlphaFoldDB" id="M0BT57"/>
<comment type="caution">
    <text evidence="3">The sequence shown here is derived from an EMBL/GenBank/DDBJ whole genome shotgun (WGS) entry which is preliminary data.</text>
</comment>
<gene>
    <name evidence="3" type="ORF">C479_01896</name>
</gene>
<organism evidence="3 4">
    <name type="scientific">Halovivax asiaticus JCM 14624</name>
    <dbReference type="NCBI Taxonomy" id="1227490"/>
    <lineage>
        <taxon>Archaea</taxon>
        <taxon>Methanobacteriati</taxon>
        <taxon>Methanobacteriota</taxon>
        <taxon>Stenosarchaea group</taxon>
        <taxon>Halobacteria</taxon>
        <taxon>Halobacteriales</taxon>
        <taxon>Natrialbaceae</taxon>
        <taxon>Halovivax</taxon>
    </lineage>
</organism>
<feature type="compositionally biased region" description="Acidic residues" evidence="1">
    <location>
        <begin position="1"/>
        <end position="17"/>
    </location>
</feature>
<keyword evidence="4" id="KW-1185">Reference proteome</keyword>
<feature type="region of interest" description="Disordered" evidence="1">
    <location>
        <begin position="1"/>
        <end position="33"/>
    </location>
</feature>
<proteinExistence type="predicted"/>
<evidence type="ECO:0000256" key="2">
    <source>
        <dbReference type="SAM" id="Phobius"/>
    </source>
</evidence>
<accession>M0BT57</accession>
<reference evidence="3 4" key="1">
    <citation type="journal article" date="2014" name="PLoS Genet.">
        <title>Phylogenetically driven sequencing of extremely halophilic archaea reveals strategies for static and dynamic osmo-response.</title>
        <authorList>
            <person name="Becker E.A."/>
            <person name="Seitzer P.M."/>
            <person name="Tritt A."/>
            <person name="Larsen D."/>
            <person name="Krusor M."/>
            <person name="Yao A.I."/>
            <person name="Wu D."/>
            <person name="Madern D."/>
            <person name="Eisen J.A."/>
            <person name="Darling A.E."/>
            <person name="Facciotti M.T."/>
        </authorList>
    </citation>
    <scope>NUCLEOTIDE SEQUENCE [LARGE SCALE GENOMIC DNA]</scope>
    <source>
        <strain evidence="3 4">JCM 14624</strain>
    </source>
</reference>
<sequence length="60" mass="6223">MTDEPETAAADESDAPDSTEPNTPRETAPMSEFGTETVTIGILVLVVGLAISFGVPLFAL</sequence>
<dbReference type="EMBL" id="AOIQ01000006">
    <property type="protein sequence ID" value="ELZ13558.1"/>
    <property type="molecule type" value="Genomic_DNA"/>
</dbReference>
<dbReference type="Pfam" id="PF24418">
    <property type="entry name" value="DUF7550"/>
    <property type="match status" value="1"/>
</dbReference>
<evidence type="ECO:0000313" key="3">
    <source>
        <dbReference type="EMBL" id="ELZ13558.1"/>
    </source>
</evidence>
<keyword evidence="2" id="KW-1133">Transmembrane helix</keyword>
<dbReference type="Proteomes" id="UP000011560">
    <property type="component" value="Unassembled WGS sequence"/>
</dbReference>
<evidence type="ECO:0000313" key="4">
    <source>
        <dbReference type="Proteomes" id="UP000011560"/>
    </source>
</evidence>
<protein>
    <submittedName>
        <fullName evidence="3">Uncharacterized protein</fullName>
    </submittedName>
</protein>
<feature type="transmembrane region" description="Helical" evidence="2">
    <location>
        <begin position="38"/>
        <end position="59"/>
    </location>
</feature>
<name>M0BT57_9EURY</name>
<evidence type="ECO:0000256" key="1">
    <source>
        <dbReference type="SAM" id="MobiDB-lite"/>
    </source>
</evidence>